<dbReference type="GO" id="GO:0015297">
    <property type="term" value="F:antiporter activity"/>
    <property type="evidence" value="ECO:0007669"/>
    <property type="project" value="InterPro"/>
</dbReference>
<keyword evidence="7" id="KW-1185">Reference proteome</keyword>
<name>A0AA88E4E6_FICCA</name>
<feature type="signal peptide" evidence="2">
    <location>
        <begin position="1"/>
        <end position="25"/>
    </location>
</feature>
<dbReference type="AlphaFoldDB" id="A0AA88E4E6"/>
<evidence type="ECO:0000256" key="1">
    <source>
        <dbReference type="ARBA" id="ARBA00010199"/>
    </source>
</evidence>
<evidence type="ECO:0000313" key="7">
    <source>
        <dbReference type="Proteomes" id="UP001187192"/>
    </source>
</evidence>
<dbReference type="InterPro" id="IPR002528">
    <property type="entry name" value="MATE_fam"/>
</dbReference>
<gene>
    <name evidence="3" type="ORF">TIFTF001_034783</name>
    <name evidence="4" type="ORF">TIFTF001_034791</name>
    <name evidence="5" type="ORF">TIFTF001_034804</name>
    <name evidence="6" type="ORF">TIFTF001_034812</name>
</gene>
<dbReference type="EMBL" id="BTGU01000259">
    <property type="protein sequence ID" value="GMN65746.1"/>
    <property type="molecule type" value="Genomic_DNA"/>
</dbReference>
<evidence type="ECO:0008006" key="8">
    <source>
        <dbReference type="Google" id="ProtNLM"/>
    </source>
</evidence>
<dbReference type="EMBL" id="BTGU01000257">
    <property type="protein sequence ID" value="GMN65725.1"/>
    <property type="molecule type" value="Genomic_DNA"/>
</dbReference>
<evidence type="ECO:0000313" key="3">
    <source>
        <dbReference type="EMBL" id="GMN65707.1"/>
    </source>
</evidence>
<dbReference type="EMBL" id="BTGU01000256">
    <property type="protein sequence ID" value="GMN65707.1"/>
    <property type="molecule type" value="Genomic_DNA"/>
</dbReference>
<accession>A0AA88E4E6</accession>
<protein>
    <recommendedName>
        <fullName evidence="8">Secreted protein</fullName>
    </recommendedName>
</protein>
<evidence type="ECO:0000313" key="4">
    <source>
        <dbReference type="EMBL" id="GMN65725.1"/>
    </source>
</evidence>
<dbReference type="GO" id="GO:0016020">
    <property type="term" value="C:membrane"/>
    <property type="evidence" value="ECO:0007669"/>
    <property type="project" value="InterPro"/>
</dbReference>
<dbReference type="Pfam" id="PF01554">
    <property type="entry name" value="MatE"/>
    <property type="match status" value="1"/>
</dbReference>
<reference evidence="6" key="1">
    <citation type="submission" date="2023-07" db="EMBL/GenBank/DDBJ databases">
        <title>draft genome sequence of fig (Ficus carica).</title>
        <authorList>
            <person name="Takahashi T."/>
            <person name="Nishimura K."/>
        </authorList>
    </citation>
    <scope>NUCLEOTIDE SEQUENCE</scope>
</reference>
<dbReference type="GO" id="GO:0042910">
    <property type="term" value="F:xenobiotic transmembrane transporter activity"/>
    <property type="evidence" value="ECO:0007669"/>
    <property type="project" value="InterPro"/>
</dbReference>
<dbReference type="EMBL" id="BTGU01000258">
    <property type="protein sequence ID" value="GMN65728.1"/>
    <property type="molecule type" value="Genomic_DNA"/>
</dbReference>
<evidence type="ECO:0000256" key="2">
    <source>
        <dbReference type="SAM" id="SignalP"/>
    </source>
</evidence>
<comment type="caution">
    <text evidence="6">The sequence shown here is derived from an EMBL/GenBank/DDBJ whole genome shotgun (WGS) entry which is preliminary data.</text>
</comment>
<evidence type="ECO:0000313" key="5">
    <source>
        <dbReference type="EMBL" id="GMN65728.1"/>
    </source>
</evidence>
<sequence>MMGLHMQRALFVLLIISIPLAVIRANTEPILLAVGQDADAAAEAGRYARVTIPSLLCLRSSSVPCQVLPNPKHCFPNGGLLRN</sequence>
<organism evidence="6 7">
    <name type="scientific">Ficus carica</name>
    <name type="common">Common fig</name>
    <dbReference type="NCBI Taxonomy" id="3494"/>
    <lineage>
        <taxon>Eukaryota</taxon>
        <taxon>Viridiplantae</taxon>
        <taxon>Streptophyta</taxon>
        <taxon>Embryophyta</taxon>
        <taxon>Tracheophyta</taxon>
        <taxon>Spermatophyta</taxon>
        <taxon>Magnoliopsida</taxon>
        <taxon>eudicotyledons</taxon>
        <taxon>Gunneridae</taxon>
        <taxon>Pentapetalae</taxon>
        <taxon>rosids</taxon>
        <taxon>fabids</taxon>
        <taxon>Rosales</taxon>
        <taxon>Moraceae</taxon>
        <taxon>Ficeae</taxon>
        <taxon>Ficus</taxon>
    </lineage>
</organism>
<dbReference type="PANTHER" id="PTHR11206">
    <property type="entry name" value="MULTIDRUG RESISTANCE PROTEIN"/>
    <property type="match status" value="1"/>
</dbReference>
<evidence type="ECO:0000313" key="6">
    <source>
        <dbReference type="EMBL" id="GMN65746.1"/>
    </source>
</evidence>
<proteinExistence type="inferred from homology"/>
<comment type="similarity">
    <text evidence="1">Belongs to the multi antimicrobial extrusion (MATE) (TC 2.A.66.1) family.</text>
</comment>
<dbReference type="Proteomes" id="UP001187192">
    <property type="component" value="Unassembled WGS sequence"/>
</dbReference>
<keyword evidence="2" id="KW-0732">Signal</keyword>
<feature type="chain" id="PRO_5041851669" description="Secreted protein" evidence="2">
    <location>
        <begin position="26"/>
        <end position="83"/>
    </location>
</feature>